<dbReference type="RefSeq" id="WP_184582582.1">
    <property type="nucleotide sequence ID" value="NZ_JACHJT010000001.1"/>
</dbReference>
<dbReference type="InterPro" id="IPR029016">
    <property type="entry name" value="GAF-like_dom_sf"/>
</dbReference>
<gene>
    <name evidence="5" type="ORF">F4561_005301</name>
</gene>
<evidence type="ECO:0000256" key="2">
    <source>
        <dbReference type="ARBA" id="ARBA00023125"/>
    </source>
</evidence>
<dbReference type="SUPFAM" id="SSF46894">
    <property type="entry name" value="C-terminal effector domain of the bipartite response regulators"/>
    <property type="match status" value="1"/>
</dbReference>
<evidence type="ECO:0000259" key="4">
    <source>
        <dbReference type="PROSITE" id="PS50043"/>
    </source>
</evidence>
<comment type="caution">
    <text evidence="5">The sequence shown here is derived from an EMBL/GenBank/DDBJ whole genome shotgun (WGS) entry which is preliminary data.</text>
</comment>
<dbReference type="InterPro" id="IPR036388">
    <property type="entry name" value="WH-like_DNA-bd_sf"/>
</dbReference>
<evidence type="ECO:0000313" key="5">
    <source>
        <dbReference type="EMBL" id="MBB4934481.1"/>
    </source>
</evidence>
<accession>A0A7W7RN28</accession>
<name>A0A7W7RN28_9ACTN</name>
<dbReference type="InterPro" id="IPR003018">
    <property type="entry name" value="GAF"/>
</dbReference>
<dbReference type="Proteomes" id="UP000523007">
    <property type="component" value="Unassembled WGS sequence"/>
</dbReference>
<dbReference type="PANTHER" id="PTHR44688">
    <property type="entry name" value="DNA-BINDING TRANSCRIPTIONAL ACTIVATOR DEVR_DOSR"/>
    <property type="match status" value="1"/>
</dbReference>
<dbReference type="GO" id="GO:0006355">
    <property type="term" value="P:regulation of DNA-templated transcription"/>
    <property type="evidence" value="ECO:0007669"/>
    <property type="project" value="InterPro"/>
</dbReference>
<dbReference type="Gene3D" id="1.10.10.10">
    <property type="entry name" value="Winged helix-like DNA-binding domain superfamily/Winged helix DNA-binding domain"/>
    <property type="match status" value="1"/>
</dbReference>
<proteinExistence type="predicted"/>
<dbReference type="InterPro" id="IPR016032">
    <property type="entry name" value="Sig_transdc_resp-reg_C-effctor"/>
</dbReference>
<dbReference type="PROSITE" id="PS50043">
    <property type="entry name" value="HTH_LUXR_2"/>
    <property type="match status" value="1"/>
</dbReference>
<dbReference type="Pfam" id="PF00196">
    <property type="entry name" value="GerE"/>
    <property type="match status" value="1"/>
</dbReference>
<organism evidence="5 6">
    <name type="scientific">Lipingzhangella halophila</name>
    <dbReference type="NCBI Taxonomy" id="1783352"/>
    <lineage>
        <taxon>Bacteria</taxon>
        <taxon>Bacillati</taxon>
        <taxon>Actinomycetota</taxon>
        <taxon>Actinomycetes</taxon>
        <taxon>Streptosporangiales</taxon>
        <taxon>Nocardiopsidaceae</taxon>
        <taxon>Lipingzhangella</taxon>
    </lineage>
</organism>
<dbReference type="GO" id="GO:0003677">
    <property type="term" value="F:DNA binding"/>
    <property type="evidence" value="ECO:0007669"/>
    <property type="project" value="UniProtKB-KW"/>
</dbReference>
<dbReference type="PRINTS" id="PR00038">
    <property type="entry name" value="HTHLUXR"/>
</dbReference>
<keyword evidence="6" id="KW-1185">Reference proteome</keyword>
<dbReference type="CDD" id="cd06170">
    <property type="entry name" value="LuxR_C_like"/>
    <property type="match status" value="1"/>
</dbReference>
<protein>
    <submittedName>
        <fullName evidence="5">DNA-binding CsgD family transcriptional regulator</fullName>
    </submittedName>
</protein>
<sequence>MAEESTEQIRGALLGLRHSSGIPVLFGGASADTGQVRITELIGTLGDTLRGLRIVPGRGVGGKAMAAGEIALVTDYLSSTAISHEYDGPVAAEGLASVAAVPIVVRRRLRGVLYGALRQPRALGDRGVSTIVHTARDIEQDLAVREEARHRIAESERAATVREASGTGADTARWEEVRALNAELRGLAGQLTDAGLRDQLLDVSTRLTSAVSAREFPHAPRLSRRELDVLACVAVGHTNADAAVQLRLRPETVKSYLRSVMRKLDSHTRMEAVSTARRLGLLA</sequence>
<dbReference type="SMART" id="SM00421">
    <property type="entry name" value="HTH_LUXR"/>
    <property type="match status" value="1"/>
</dbReference>
<keyword evidence="3" id="KW-0804">Transcription</keyword>
<evidence type="ECO:0000313" key="6">
    <source>
        <dbReference type="Proteomes" id="UP000523007"/>
    </source>
</evidence>
<evidence type="ECO:0000256" key="1">
    <source>
        <dbReference type="ARBA" id="ARBA00023015"/>
    </source>
</evidence>
<dbReference type="InterPro" id="IPR000792">
    <property type="entry name" value="Tscrpt_reg_LuxR_C"/>
</dbReference>
<dbReference type="AlphaFoldDB" id="A0A7W7RN28"/>
<dbReference type="Pfam" id="PF01590">
    <property type="entry name" value="GAF"/>
    <property type="match status" value="1"/>
</dbReference>
<dbReference type="EMBL" id="JACHJT010000001">
    <property type="protein sequence ID" value="MBB4934481.1"/>
    <property type="molecule type" value="Genomic_DNA"/>
</dbReference>
<reference evidence="5 6" key="1">
    <citation type="submission" date="2020-08" db="EMBL/GenBank/DDBJ databases">
        <title>Sequencing the genomes of 1000 actinobacteria strains.</title>
        <authorList>
            <person name="Klenk H.-P."/>
        </authorList>
    </citation>
    <scope>NUCLEOTIDE SEQUENCE [LARGE SCALE GENOMIC DNA]</scope>
    <source>
        <strain evidence="5 6">DSM 102030</strain>
    </source>
</reference>
<feature type="domain" description="HTH luxR-type" evidence="4">
    <location>
        <begin position="215"/>
        <end position="280"/>
    </location>
</feature>
<evidence type="ECO:0000256" key="3">
    <source>
        <dbReference type="ARBA" id="ARBA00023163"/>
    </source>
</evidence>
<dbReference type="PANTHER" id="PTHR44688:SF16">
    <property type="entry name" value="DNA-BINDING TRANSCRIPTIONAL ACTIVATOR DEVR_DOSR"/>
    <property type="match status" value="1"/>
</dbReference>
<keyword evidence="1" id="KW-0805">Transcription regulation</keyword>
<dbReference type="Gene3D" id="3.30.450.40">
    <property type="match status" value="1"/>
</dbReference>
<keyword evidence="2 5" id="KW-0238">DNA-binding</keyword>
<dbReference type="SUPFAM" id="SSF55781">
    <property type="entry name" value="GAF domain-like"/>
    <property type="match status" value="1"/>
</dbReference>